<dbReference type="STRING" id="1674920.ACR52_17175"/>
<dbReference type="SUPFAM" id="SSF75304">
    <property type="entry name" value="Amidase signature (AS) enzymes"/>
    <property type="match status" value="1"/>
</dbReference>
<dbReference type="PANTHER" id="PTHR42678">
    <property type="entry name" value="AMIDASE"/>
    <property type="match status" value="1"/>
</dbReference>
<gene>
    <name evidence="3" type="ORF">ACR52_17175</name>
</gene>
<evidence type="ECO:0000313" key="3">
    <source>
        <dbReference type="EMBL" id="KMT53878.1"/>
    </source>
</evidence>
<evidence type="ECO:0000313" key="4">
    <source>
        <dbReference type="Proteomes" id="UP000037551"/>
    </source>
</evidence>
<keyword evidence="4" id="KW-1185">Reference proteome</keyword>
<evidence type="ECO:0000259" key="2">
    <source>
        <dbReference type="Pfam" id="PF01425"/>
    </source>
</evidence>
<name>A0A0J8FZP4_9PSED</name>
<dbReference type="Gene3D" id="3.90.1300.10">
    <property type="entry name" value="Amidase signature (AS) domain"/>
    <property type="match status" value="1"/>
</dbReference>
<accession>A0A0J8FZP4</accession>
<organism evidence="3 4">
    <name type="scientific">Pseudomonas fildesensis</name>
    <dbReference type="NCBI Taxonomy" id="1674920"/>
    <lineage>
        <taxon>Bacteria</taxon>
        <taxon>Pseudomonadati</taxon>
        <taxon>Pseudomonadota</taxon>
        <taxon>Gammaproteobacteria</taxon>
        <taxon>Pseudomonadales</taxon>
        <taxon>Pseudomonadaceae</taxon>
        <taxon>Pseudomonas</taxon>
    </lineage>
</organism>
<dbReference type="InterPro" id="IPR036928">
    <property type="entry name" value="AS_sf"/>
</dbReference>
<dbReference type="InterPro" id="IPR023631">
    <property type="entry name" value="Amidase_dom"/>
</dbReference>
<comment type="caution">
    <text evidence="3">The sequence shown here is derived from an EMBL/GenBank/DDBJ whole genome shotgun (WGS) entry which is preliminary data.</text>
</comment>
<protein>
    <submittedName>
        <fullName evidence="3">Amidase</fullName>
    </submittedName>
</protein>
<feature type="region of interest" description="Disordered" evidence="1">
    <location>
        <begin position="162"/>
        <end position="190"/>
    </location>
</feature>
<dbReference type="AlphaFoldDB" id="A0A0J8FZP4"/>
<dbReference type="OrthoDB" id="8872210at2"/>
<sequence>MVGIGYGMNSLIRQCAQYLVEVPSRPASKPVSPGTEYASVRELGEQMARPGGLTSADLVNYLQERIRTLNPQLSAVIELNPEALETARELDRERASGKVRGPLHGIPILLKDTIETQGMQTSAGAFGLVGAVAGKDAPIVQRLIEQGAVILGKTNLSELAGFRGGPDGWSSRGGQTRNPHNPDADVGGSSAGSAAAVAAGLAPLAVGTETNGSIIVPAALNGVVGLKLSVGLVDRNGIIPASQRQDTPGPMARSVFDAALMLNGMSGSDPQDPQSTGAPQGIDYTKLLVPGALKDKRIGYPATFSANGESQPVINSEQFAQTLKVLEAKGAILVPIDMRIADASRYGELLYSDVKDELNAYLQKRPGLPAQSLDELIKFNEARDGTETDHQPMLHEVNASTLKPEERTALWDDLIEDFRSTVDDPIKQNKLDAIVSDFETSSYFAVAAAGYPGITVPSGTNEEGLPTSAYFFGTRWAEPTLLAVAHGYEQAAQAIPKPVLSKDQSRSRQ</sequence>
<dbReference type="Proteomes" id="UP000037551">
    <property type="component" value="Unassembled WGS sequence"/>
</dbReference>
<dbReference type="Pfam" id="PF01425">
    <property type="entry name" value="Amidase"/>
    <property type="match status" value="1"/>
</dbReference>
<feature type="domain" description="Amidase" evidence="2">
    <location>
        <begin position="57"/>
        <end position="482"/>
    </location>
</feature>
<dbReference type="PATRIC" id="fig|1674920.3.peg.1816"/>
<dbReference type="RefSeq" id="WP_048726687.1">
    <property type="nucleotide sequence ID" value="NZ_LFMW01000012.1"/>
</dbReference>
<reference evidence="3 4" key="1">
    <citation type="submission" date="2015-06" db="EMBL/GenBank/DDBJ databases">
        <title>Draft genome sequence of an Antarctic Pseudomonas sp. strain KG01 with full potential for biotechnological applications.</title>
        <authorList>
            <person name="Pavlov M.S."/>
            <person name="Lira F."/>
            <person name="Martinez J.L."/>
            <person name="Marshall S.H."/>
        </authorList>
    </citation>
    <scope>NUCLEOTIDE SEQUENCE [LARGE SCALE GENOMIC DNA]</scope>
    <source>
        <strain evidence="3 4">KG01</strain>
    </source>
</reference>
<dbReference type="EMBL" id="LFMW01000012">
    <property type="protein sequence ID" value="KMT53878.1"/>
    <property type="molecule type" value="Genomic_DNA"/>
</dbReference>
<proteinExistence type="predicted"/>
<dbReference type="PANTHER" id="PTHR42678:SF34">
    <property type="entry name" value="OS04G0183300 PROTEIN"/>
    <property type="match status" value="1"/>
</dbReference>
<evidence type="ECO:0000256" key="1">
    <source>
        <dbReference type="SAM" id="MobiDB-lite"/>
    </source>
</evidence>